<comment type="caution">
    <text evidence="10">The sequence shown here is derived from an EMBL/GenBank/DDBJ whole genome shotgun (WGS) entry which is preliminary data.</text>
</comment>
<dbReference type="Gene3D" id="1.10.3720.10">
    <property type="entry name" value="MetI-like"/>
    <property type="match status" value="1"/>
</dbReference>
<evidence type="ECO:0000256" key="7">
    <source>
        <dbReference type="ARBA" id="ARBA00023136"/>
    </source>
</evidence>
<evidence type="ECO:0000313" key="11">
    <source>
        <dbReference type="Proteomes" id="UP000824225"/>
    </source>
</evidence>
<evidence type="ECO:0000259" key="9">
    <source>
        <dbReference type="PROSITE" id="PS50928"/>
    </source>
</evidence>
<dbReference type="InterPro" id="IPR000515">
    <property type="entry name" value="MetI-like"/>
</dbReference>
<dbReference type="Pfam" id="PF00528">
    <property type="entry name" value="BPD_transp_1"/>
    <property type="match status" value="1"/>
</dbReference>
<dbReference type="EMBL" id="DXAN01000017">
    <property type="protein sequence ID" value="HJA08555.1"/>
    <property type="molecule type" value="Genomic_DNA"/>
</dbReference>
<accession>A0A9D2HEY3</accession>
<dbReference type="PROSITE" id="PS50928">
    <property type="entry name" value="ABC_TM1"/>
    <property type="match status" value="1"/>
</dbReference>
<keyword evidence="6 8" id="KW-1133">Transmembrane helix</keyword>
<keyword evidence="7 8" id="KW-0472">Membrane</keyword>
<feature type="transmembrane region" description="Helical" evidence="8">
    <location>
        <begin position="74"/>
        <end position="93"/>
    </location>
</feature>
<dbReference type="PANTHER" id="PTHR42929:SF5">
    <property type="entry name" value="ABC TRANSPORTER PERMEASE PROTEIN"/>
    <property type="match status" value="1"/>
</dbReference>
<comment type="subcellular location">
    <subcellularLocation>
        <location evidence="1 8">Cell membrane</location>
        <topology evidence="1 8">Multi-pass membrane protein</topology>
    </subcellularLocation>
</comment>
<dbReference type="GO" id="GO:0005886">
    <property type="term" value="C:plasma membrane"/>
    <property type="evidence" value="ECO:0007669"/>
    <property type="project" value="UniProtKB-SubCell"/>
</dbReference>
<dbReference type="InterPro" id="IPR035906">
    <property type="entry name" value="MetI-like_sf"/>
</dbReference>
<comment type="similarity">
    <text evidence="2">Belongs to the binding-protein-dependent transport system permease family. CysTW subfamily.</text>
</comment>
<reference evidence="10" key="1">
    <citation type="journal article" date="2021" name="PeerJ">
        <title>Extensive microbial diversity within the chicken gut microbiome revealed by metagenomics and culture.</title>
        <authorList>
            <person name="Gilroy R."/>
            <person name="Ravi A."/>
            <person name="Getino M."/>
            <person name="Pursley I."/>
            <person name="Horton D.L."/>
            <person name="Alikhan N.F."/>
            <person name="Baker D."/>
            <person name="Gharbi K."/>
            <person name="Hall N."/>
            <person name="Watson M."/>
            <person name="Adriaenssens E.M."/>
            <person name="Foster-Nyarko E."/>
            <person name="Jarju S."/>
            <person name="Secka A."/>
            <person name="Antonio M."/>
            <person name="Oren A."/>
            <person name="Chaudhuri R.R."/>
            <person name="La Ragione R."/>
            <person name="Hildebrand F."/>
            <person name="Pallen M.J."/>
        </authorList>
    </citation>
    <scope>NUCLEOTIDE SEQUENCE</scope>
    <source>
        <strain evidence="10">CHK186-16707</strain>
    </source>
</reference>
<proteinExistence type="inferred from homology"/>
<feature type="transmembrane region" description="Helical" evidence="8">
    <location>
        <begin position="255"/>
        <end position="277"/>
    </location>
</feature>
<protein>
    <submittedName>
        <fullName evidence="10">ABC transporter permease</fullName>
    </submittedName>
</protein>
<dbReference type="GO" id="GO:0055085">
    <property type="term" value="P:transmembrane transport"/>
    <property type="evidence" value="ECO:0007669"/>
    <property type="project" value="InterPro"/>
</dbReference>
<dbReference type="PANTHER" id="PTHR42929">
    <property type="entry name" value="INNER MEMBRANE ABC TRANSPORTER PERMEASE PROTEIN YDCU-RELATED-RELATED"/>
    <property type="match status" value="1"/>
</dbReference>
<gene>
    <name evidence="10" type="ORF">H9962_05130</name>
</gene>
<keyword evidence="5 8" id="KW-0812">Transmembrane</keyword>
<feature type="domain" description="ABC transmembrane type-1" evidence="9">
    <location>
        <begin position="70"/>
        <end position="276"/>
    </location>
</feature>
<evidence type="ECO:0000256" key="6">
    <source>
        <dbReference type="ARBA" id="ARBA00022989"/>
    </source>
</evidence>
<evidence type="ECO:0000256" key="3">
    <source>
        <dbReference type="ARBA" id="ARBA00022448"/>
    </source>
</evidence>
<feature type="transmembrane region" description="Helical" evidence="8">
    <location>
        <begin position="14"/>
        <end position="39"/>
    </location>
</feature>
<keyword evidence="4" id="KW-1003">Cell membrane</keyword>
<reference evidence="10" key="2">
    <citation type="submission" date="2021-04" db="EMBL/GenBank/DDBJ databases">
        <authorList>
            <person name="Gilroy R."/>
        </authorList>
    </citation>
    <scope>NUCLEOTIDE SEQUENCE</scope>
    <source>
        <strain evidence="10">CHK186-16707</strain>
    </source>
</reference>
<evidence type="ECO:0000256" key="2">
    <source>
        <dbReference type="ARBA" id="ARBA00007069"/>
    </source>
</evidence>
<feature type="transmembrane region" description="Helical" evidence="8">
    <location>
        <begin position="105"/>
        <end position="128"/>
    </location>
</feature>
<feature type="transmembrane region" description="Helical" evidence="8">
    <location>
        <begin position="211"/>
        <end position="235"/>
    </location>
</feature>
<evidence type="ECO:0000256" key="4">
    <source>
        <dbReference type="ARBA" id="ARBA00022475"/>
    </source>
</evidence>
<keyword evidence="3 8" id="KW-0813">Transport</keyword>
<dbReference type="SUPFAM" id="SSF161098">
    <property type="entry name" value="MetI-like"/>
    <property type="match status" value="1"/>
</dbReference>
<sequence>MAVTKTQQGLTRSLLLAPAALWIIGFFILPYLLLAYMSFKPTSSTGPYLPGFTLENYIFNLTDPFYWEIMFETVAQGVLTVVICLLLAYPVAYRLARGNSRHKGFWYTLVISPLLVGVVIRCYGWMVLLADKGLINDGLLSLGLIDAPLPLMYNRLGTMIGMIQVYLPYMVISLTGSIQAVNPELDYTARSLGASRFTAFRKITLPMSLPGILSGSIMVFVLTISSYAIPILLGGNRIVTTPLLIVQNTLEAFDWPGGASMAVIMFVVVVTLLTLYIKLMTNAMRGLK</sequence>
<evidence type="ECO:0000256" key="8">
    <source>
        <dbReference type="RuleBase" id="RU363032"/>
    </source>
</evidence>
<dbReference type="AlphaFoldDB" id="A0A9D2HEY3"/>
<evidence type="ECO:0000256" key="1">
    <source>
        <dbReference type="ARBA" id="ARBA00004651"/>
    </source>
</evidence>
<dbReference type="Proteomes" id="UP000824225">
    <property type="component" value="Unassembled WGS sequence"/>
</dbReference>
<name>A0A9D2HEY3_9BACT</name>
<dbReference type="CDD" id="cd06261">
    <property type="entry name" value="TM_PBP2"/>
    <property type="match status" value="1"/>
</dbReference>
<evidence type="ECO:0000256" key="5">
    <source>
        <dbReference type="ARBA" id="ARBA00022692"/>
    </source>
</evidence>
<organism evidence="10 11">
    <name type="scientific">Candidatus Mailhella merdigallinarum</name>
    <dbReference type="NCBI Taxonomy" id="2838658"/>
    <lineage>
        <taxon>Bacteria</taxon>
        <taxon>Pseudomonadati</taxon>
        <taxon>Thermodesulfobacteriota</taxon>
        <taxon>Desulfovibrionia</taxon>
        <taxon>Desulfovibrionales</taxon>
        <taxon>Desulfovibrionaceae</taxon>
        <taxon>Mailhella</taxon>
    </lineage>
</organism>
<evidence type="ECO:0000313" key="10">
    <source>
        <dbReference type="EMBL" id="HJA08555.1"/>
    </source>
</evidence>